<evidence type="ECO:0000256" key="1">
    <source>
        <dbReference type="ARBA" id="ARBA00008683"/>
    </source>
</evidence>
<dbReference type="Pfam" id="PF01343">
    <property type="entry name" value="Peptidase_S49"/>
    <property type="match status" value="2"/>
</dbReference>
<protein>
    <recommendedName>
        <fullName evidence="6">Peptidase S49 domain-containing protein</fullName>
    </recommendedName>
</protein>
<feature type="compositionally biased region" description="Low complexity" evidence="5">
    <location>
        <begin position="715"/>
        <end position="732"/>
    </location>
</feature>
<dbReference type="PANTHER" id="PTHR33209:SF1">
    <property type="entry name" value="PEPTIDASE S49 DOMAIN-CONTAINING PROTEIN"/>
    <property type="match status" value="1"/>
</dbReference>
<keyword evidence="2" id="KW-0645">Protease</keyword>
<feature type="region of interest" description="Disordered" evidence="5">
    <location>
        <begin position="715"/>
        <end position="792"/>
    </location>
</feature>
<feature type="region of interest" description="Disordered" evidence="5">
    <location>
        <begin position="1"/>
        <end position="50"/>
    </location>
</feature>
<dbReference type="Gene3D" id="3.90.226.10">
    <property type="entry name" value="2-enoyl-CoA Hydratase, Chain A, domain 1"/>
    <property type="match status" value="2"/>
</dbReference>
<dbReference type="GO" id="GO:0006508">
    <property type="term" value="P:proteolysis"/>
    <property type="evidence" value="ECO:0007669"/>
    <property type="project" value="UniProtKB-KW"/>
</dbReference>
<gene>
    <name evidence="7" type="ORF">FA09DRAFT_350516</name>
</gene>
<evidence type="ECO:0000256" key="5">
    <source>
        <dbReference type="SAM" id="MobiDB-lite"/>
    </source>
</evidence>
<keyword evidence="4" id="KW-0720">Serine protease</keyword>
<comment type="similarity">
    <text evidence="1">Belongs to the peptidase S49 family.</text>
</comment>
<feature type="compositionally biased region" description="Pro residues" evidence="5">
    <location>
        <begin position="35"/>
        <end position="46"/>
    </location>
</feature>
<dbReference type="OrthoDB" id="45421at2759"/>
<organism evidence="7 8">
    <name type="scientific">Tilletiopsis washingtonensis</name>
    <dbReference type="NCBI Taxonomy" id="58919"/>
    <lineage>
        <taxon>Eukaryota</taxon>
        <taxon>Fungi</taxon>
        <taxon>Dikarya</taxon>
        <taxon>Basidiomycota</taxon>
        <taxon>Ustilaginomycotina</taxon>
        <taxon>Exobasidiomycetes</taxon>
        <taxon>Entylomatales</taxon>
        <taxon>Entylomatales incertae sedis</taxon>
        <taxon>Tilletiopsis</taxon>
    </lineage>
</organism>
<dbReference type="AlphaFoldDB" id="A0A316Z487"/>
<dbReference type="InterPro" id="IPR047272">
    <property type="entry name" value="S49_SppA_C"/>
</dbReference>
<keyword evidence="3" id="KW-0378">Hydrolase</keyword>
<dbReference type="PANTHER" id="PTHR33209">
    <property type="entry name" value="PROTEASE 4"/>
    <property type="match status" value="1"/>
</dbReference>
<evidence type="ECO:0000313" key="7">
    <source>
        <dbReference type="EMBL" id="PWN96560.1"/>
    </source>
</evidence>
<accession>A0A316Z487</accession>
<feature type="domain" description="Peptidase S49" evidence="6">
    <location>
        <begin position="527"/>
        <end position="648"/>
    </location>
</feature>
<keyword evidence="8" id="KW-1185">Reference proteome</keyword>
<feature type="region of interest" description="Disordered" evidence="5">
    <location>
        <begin position="247"/>
        <end position="271"/>
    </location>
</feature>
<dbReference type="Proteomes" id="UP000245946">
    <property type="component" value="Unassembled WGS sequence"/>
</dbReference>
<proteinExistence type="inferred from homology"/>
<dbReference type="InterPro" id="IPR002142">
    <property type="entry name" value="Peptidase_S49"/>
</dbReference>
<evidence type="ECO:0000313" key="8">
    <source>
        <dbReference type="Proteomes" id="UP000245946"/>
    </source>
</evidence>
<sequence length="946" mass="100429">MSSTEPPPSGSSSSSTPSSGASAGAAGSQAAAAPRPSPSPSPPPSAPQQGIFARRFPRGAAAAGRLAASTPARFAATGWRRRRGIFFGVAVTFSVVSYLNGKAIKAKADYVHNDTWLLWKLHDGAIVETRSPTQLLTLLRGAGAGEDPPAVMELYDAIKTLKLAQTDPRIRGLIADFSGLHVPSDSAGTSLGLAQIEELTQAIHEFKAVKNEELKVRAELRQDLPATLAGGAEISGPTKAAAVAKAAVTGESTQEPKTGDAEPTSEVTKAEETPLQQLPATIAWTDTFTSQGQYLLASAFDHVYIQPSGSVPLVGMSSTLPFFKRALDWLGVKLSQLYADARREHKSFLSQYTEDGSLTEPQIENTAALLGDLNRGMAHAIGVSRYPEMNPDEAADKVIELSMRGPFSATEAAKEGLVTATIYPFELREKIGKEAHFKGFPHYATIYKGILEDSLKKGQYSEVAVVYLQGTISNASGFGSAAEAIKGLQEAGKDDRVKSVVLRIDSGGGDVVASDSIWAAVRRCQTEHKKPVIASYGNATASGGVYASASADYIMACEQTITGSIGVASLRPTLTRKLFDRVGFQSFFTGSRTASTLQELDDEAKRRSSLHVDEMYEQFKQKVCDGRGISPDVIEDLAGGRVYSGLSAWLRCKSDEDLIRESAVDEGPAQADAGSDVQAKKDATPRRPLRLSWRTQSIEKEGDFSALQVIQVGAAPAESSPSAPQSDAPEASGTSESSAADAAPVKAEQAVGGETSDDKLAAAAHEEAVAEKESPAATGPGSTAGYPAEEPKGPYGRGLVDSIGGLYDAVCIAMSIEVQRDIERRVVEEKLTLEDATAAALSERASHLSLDGEGGKAVMSTDLRAVRYPRQLTFWQRVRKMQSPNEPSFSMLQPLSAFGHALAETAAQSFIRRLCSSEAWSRAVQHELAAQSGMRSQDPFAASMRP</sequence>
<dbReference type="GO" id="GO:0008236">
    <property type="term" value="F:serine-type peptidase activity"/>
    <property type="evidence" value="ECO:0007669"/>
    <property type="project" value="UniProtKB-KW"/>
</dbReference>
<dbReference type="CDD" id="cd07023">
    <property type="entry name" value="S49_Sppa_N_C"/>
    <property type="match status" value="1"/>
</dbReference>
<evidence type="ECO:0000259" key="6">
    <source>
        <dbReference type="Pfam" id="PF01343"/>
    </source>
</evidence>
<dbReference type="STRING" id="58919.A0A316Z487"/>
<evidence type="ECO:0000256" key="2">
    <source>
        <dbReference type="ARBA" id="ARBA00022670"/>
    </source>
</evidence>
<dbReference type="SUPFAM" id="SSF52096">
    <property type="entry name" value="ClpP/crotonase"/>
    <property type="match status" value="1"/>
</dbReference>
<evidence type="ECO:0000256" key="3">
    <source>
        <dbReference type="ARBA" id="ARBA00022801"/>
    </source>
</evidence>
<feature type="domain" description="Peptidase S49" evidence="6">
    <location>
        <begin position="282"/>
        <end position="419"/>
    </location>
</feature>
<feature type="region of interest" description="Disordered" evidence="5">
    <location>
        <begin position="664"/>
        <end position="696"/>
    </location>
</feature>
<feature type="compositionally biased region" description="Basic and acidic residues" evidence="5">
    <location>
        <begin position="756"/>
        <end position="774"/>
    </location>
</feature>
<reference evidence="7 8" key="1">
    <citation type="journal article" date="2018" name="Mol. Biol. Evol.">
        <title>Broad Genomic Sampling Reveals a Smut Pathogenic Ancestry of the Fungal Clade Ustilaginomycotina.</title>
        <authorList>
            <person name="Kijpornyongpan T."/>
            <person name="Mondo S.J."/>
            <person name="Barry K."/>
            <person name="Sandor L."/>
            <person name="Lee J."/>
            <person name="Lipzen A."/>
            <person name="Pangilinan J."/>
            <person name="LaButti K."/>
            <person name="Hainaut M."/>
            <person name="Henrissat B."/>
            <person name="Grigoriev I.V."/>
            <person name="Spatafora J.W."/>
            <person name="Aime M.C."/>
        </authorList>
    </citation>
    <scope>NUCLEOTIDE SEQUENCE [LARGE SCALE GENOMIC DNA]</scope>
    <source>
        <strain evidence="7 8">MCA 4186</strain>
    </source>
</reference>
<dbReference type="GeneID" id="37272363"/>
<dbReference type="RefSeq" id="XP_025596839.1">
    <property type="nucleotide sequence ID" value="XM_025744819.1"/>
</dbReference>
<feature type="compositionally biased region" description="Low complexity" evidence="5">
    <location>
        <begin position="10"/>
        <end position="34"/>
    </location>
</feature>
<dbReference type="EMBL" id="KZ819298">
    <property type="protein sequence ID" value="PWN96560.1"/>
    <property type="molecule type" value="Genomic_DNA"/>
</dbReference>
<evidence type="ECO:0000256" key="4">
    <source>
        <dbReference type="ARBA" id="ARBA00022825"/>
    </source>
</evidence>
<name>A0A316Z487_9BASI</name>
<dbReference type="InterPro" id="IPR029045">
    <property type="entry name" value="ClpP/crotonase-like_dom_sf"/>
</dbReference>